<name>E9HE51_DAPPU</name>
<organism evidence="1 2">
    <name type="scientific">Daphnia pulex</name>
    <name type="common">Water flea</name>
    <dbReference type="NCBI Taxonomy" id="6669"/>
    <lineage>
        <taxon>Eukaryota</taxon>
        <taxon>Metazoa</taxon>
        <taxon>Ecdysozoa</taxon>
        <taxon>Arthropoda</taxon>
        <taxon>Crustacea</taxon>
        <taxon>Branchiopoda</taxon>
        <taxon>Diplostraca</taxon>
        <taxon>Cladocera</taxon>
        <taxon>Anomopoda</taxon>
        <taxon>Daphniidae</taxon>
        <taxon>Daphnia</taxon>
    </lineage>
</organism>
<evidence type="ECO:0000313" key="1">
    <source>
        <dbReference type="EMBL" id="EFX69950.1"/>
    </source>
</evidence>
<dbReference type="AlphaFoldDB" id="E9HE51"/>
<sequence>MDGQLVNETLLCPIHNFLVAGKITGPVNDDEDVVSYFNEKLGKISLHPLITIMDPRMDLEHGLEMRLLKDGAANVTADVNAANPYNGH</sequence>
<proteinExistence type="predicted"/>
<keyword evidence="2" id="KW-1185">Reference proteome</keyword>
<dbReference type="KEGG" id="dpx:DAPPUDRAFT_257749"/>
<dbReference type="InParanoid" id="E9HE51"/>
<reference evidence="1 2" key="1">
    <citation type="journal article" date="2011" name="Science">
        <title>The ecoresponsive genome of Daphnia pulex.</title>
        <authorList>
            <person name="Colbourne J.K."/>
            <person name="Pfrender M.E."/>
            <person name="Gilbert D."/>
            <person name="Thomas W.K."/>
            <person name="Tucker A."/>
            <person name="Oakley T.H."/>
            <person name="Tokishita S."/>
            <person name="Aerts A."/>
            <person name="Arnold G.J."/>
            <person name="Basu M.K."/>
            <person name="Bauer D.J."/>
            <person name="Caceres C.E."/>
            <person name="Carmel L."/>
            <person name="Casola C."/>
            <person name="Choi J.H."/>
            <person name="Detter J.C."/>
            <person name="Dong Q."/>
            <person name="Dusheyko S."/>
            <person name="Eads B.D."/>
            <person name="Frohlich T."/>
            <person name="Geiler-Samerotte K.A."/>
            <person name="Gerlach D."/>
            <person name="Hatcher P."/>
            <person name="Jogdeo S."/>
            <person name="Krijgsveld J."/>
            <person name="Kriventseva E.V."/>
            <person name="Kultz D."/>
            <person name="Laforsch C."/>
            <person name="Lindquist E."/>
            <person name="Lopez J."/>
            <person name="Manak J.R."/>
            <person name="Muller J."/>
            <person name="Pangilinan J."/>
            <person name="Patwardhan R.P."/>
            <person name="Pitluck S."/>
            <person name="Pritham E.J."/>
            <person name="Rechtsteiner A."/>
            <person name="Rho M."/>
            <person name="Rogozin I.B."/>
            <person name="Sakarya O."/>
            <person name="Salamov A."/>
            <person name="Schaack S."/>
            <person name="Shapiro H."/>
            <person name="Shiga Y."/>
            <person name="Skalitzky C."/>
            <person name="Smith Z."/>
            <person name="Souvorov A."/>
            <person name="Sung W."/>
            <person name="Tang Z."/>
            <person name="Tsuchiya D."/>
            <person name="Tu H."/>
            <person name="Vos H."/>
            <person name="Wang M."/>
            <person name="Wolf Y.I."/>
            <person name="Yamagata H."/>
            <person name="Yamada T."/>
            <person name="Ye Y."/>
            <person name="Shaw J.R."/>
            <person name="Andrews J."/>
            <person name="Crease T.J."/>
            <person name="Tang H."/>
            <person name="Lucas S.M."/>
            <person name="Robertson H.M."/>
            <person name="Bork P."/>
            <person name="Koonin E.V."/>
            <person name="Zdobnov E.M."/>
            <person name="Grigoriev I.V."/>
            <person name="Lynch M."/>
            <person name="Boore J.L."/>
        </authorList>
    </citation>
    <scope>NUCLEOTIDE SEQUENCE [LARGE SCALE GENOMIC DNA]</scope>
</reference>
<gene>
    <name evidence="1" type="ORF">DAPPUDRAFT_257749</name>
</gene>
<dbReference type="EMBL" id="GL732627">
    <property type="protein sequence ID" value="EFX69950.1"/>
    <property type="molecule type" value="Genomic_DNA"/>
</dbReference>
<dbReference type="HOGENOM" id="CLU_2471309_0_0_1"/>
<protein>
    <submittedName>
        <fullName evidence="1">Uncharacterized protein</fullName>
    </submittedName>
</protein>
<evidence type="ECO:0000313" key="2">
    <source>
        <dbReference type="Proteomes" id="UP000000305"/>
    </source>
</evidence>
<dbReference type="Proteomes" id="UP000000305">
    <property type="component" value="Unassembled WGS sequence"/>
</dbReference>
<accession>E9HE51</accession>